<sequence>MKILSNILYIVLVGFIVSACGYRGFTHSSLIDNIKTVYVEKPKSSINSLPIDTFLKQAIIKQLNSDQHIKIVSNKSDAQGCIYTDIINYSIYPCVFDKNGLARTYRCMITVNLTLTNKEGKAIILNKTLTSFADFDANSESSAIEIAKDSIQNEVLTKLAVLIKEELFINF</sequence>
<reference evidence="2" key="1">
    <citation type="journal article" date="2020" name="mSystems">
        <title>Genome- and Community-Level Interaction Insights into Carbon Utilization and Element Cycling Functions of Hydrothermarchaeota in Hydrothermal Sediment.</title>
        <authorList>
            <person name="Zhou Z."/>
            <person name="Liu Y."/>
            <person name="Xu W."/>
            <person name="Pan J."/>
            <person name="Luo Z.H."/>
            <person name="Li M."/>
        </authorList>
    </citation>
    <scope>NUCLEOTIDE SEQUENCE [LARGE SCALE GENOMIC DNA]</scope>
    <source>
        <strain evidence="2">SpSt-972</strain>
    </source>
</reference>
<keyword evidence="1" id="KW-1133">Transmembrane helix</keyword>
<dbReference type="GO" id="GO:0043165">
    <property type="term" value="P:Gram-negative-bacterium-type cell outer membrane assembly"/>
    <property type="evidence" value="ECO:0007669"/>
    <property type="project" value="InterPro"/>
</dbReference>
<dbReference type="AlphaFoldDB" id="A0A832ENU6"/>
<protein>
    <submittedName>
        <fullName evidence="2">Uncharacterized protein</fullName>
    </submittedName>
</protein>
<accession>A0A832ENU6</accession>
<keyword evidence="1" id="KW-0812">Transmembrane</keyword>
<dbReference type="GO" id="GO:0019867">
    <property type="term" value="C:outer membrane"/>
    <property type="evidence" value="ECO:0007669"/>
    <property type="project" value="InterPro"/>
</dbReference>
<dbReference type="EMBL" id="DTPL01000071">
    <property type="protein sequence ID" value="HGA37406.1"/>
    <property type="molecule type" value="Genomic_DNA"/>
</dbReference>
<dbReference type="PROSITE" id="PS51257">
    <property type="entry name" value="PROKAR_LIPOPROTEIN"/>
    <property type="match status" value="1"/>
</dbReference>
<feature type="transmembrane region" description="Helical" evidence="1">
    <location>
        <begin position="7"/>
        <end position="25"/>
    </location>
</feature>
<gene>
    <name evidence="2" type="ORF">ENX80_01115</name>
</gene>
<name>A0A832ENU6_DESAE</name>
<proteinExistence type="predicted"/>
<keyword evidence="1" id="KW-0472">Membrane</keyword>
<dbReference type="InterPro" id="IPR007485">
    <property type="entry name" value="LPS_assembly_LptE"/>
</dbReference>
<organism evidence="2">
    <name type="scientific">Desulfurella acetivorans</name>
    <dbReference type="NCBI Taxonomy" id="33002"/>
    <lineage>
        <taxon>Bacteria</taxon>
        <taxon>Pseudomonadati</taxon>
        <taxon>Campylobacterota</taxon>
        <taxon>Desulfurellia</taxon>
        <taxon>Desulfurellales</taxon>
        <taxon>Desulfurellaceae</taxon>
        <taxon>Desulfurella</taxon>
    </lineage>
</organism>
<comment type="caution">
    <text evidence="2">The sequence shown here is derived from an EMBL/GenBank/DDBJ whole genome shotgun (WGS) entry which is preliminary data.</text>
</comment>
<dbReference type="Pfam" id="PF04390">
    <property type="entry name" value="LptE"/>
    <property type="match status" value="1"/>
</dbReference>
<evidence type="ECO:0000256" key="1">
    <source>
        <dbReference type="SAM" id="Phobius"/>
    </source>
</evidence>
<dbReference type="Gene3D" id="3.30.160.150">
    <property type="entry name" value="Lipoprotein like domain"/>
    <property type="match status" value="1"/>
</dbReference>
<evidence type="ECO:0000313" key="2">
    <source>
        <dbReference type="EMBL" id="HGA37406.1"/>
    </source>
</evidence>